<organism evidence="1 2">
    <name type="scientific">Thalassotalea agarivorans</name>
    <name type="common">Thalassomonas agarivorans</name>
    <dbReference type="NCBI Taxonomy" id="349064"/>
    <lineage>
        <taxon>Bacteria</taxon>
        <taxon>Pseudomonadati</taxon>
        <taxon>Pseudomonadota</taxon>
        <taxon>Gammaproteobacteria</taxon>
        <taxon>Alteromonadales</taxon>
        <taxon>Colwelliaceae</taxon>
        <taxon>Thalassotalea</taxon>
    </lineage>
</organism>
<protein>
    <recommendedName>
        <fullName evidence="3">DUF1272 domain-containing protein</fullName>
    </recommendedName>
</protein>
<evidence type="ECO:0008006" key="3">
    <source>
        <dbReference type="Google" id="ProtNLM"/>
    </source>
</evidence>
<dbReference type="OrthoDB" id="9808883at2"/>
<dbReference type="Pfam" id="PF06906">
    <property type="entry name" value="DUF1272"/>
    <property type="match status" value="1"/>
</dbReference>
<reference evidence="1 2" key="1">
    <citation type="submission" date="2016-10" db="EMBL/GenBank/DDBJ databases">
        <authorList>
            <person name="de Groot N.N."/>
        </authorList>
    </citation>
    <scope>NUCLEOTIDE SEQUENCE [LARGE SCALE GENOMIC DNA]</scope>
    <source>
        <strain evidence="1 2">DSM 19706</strain>
    </source>
</reference>
<keyword evidence="2" id="KW-1185">Reference proteome</keyword>
<sequence length="61" mass="6758">MLLMKTECQQSQATTLENGEAYICSYECTFCTPCAVSFDYICPNCQGELVPRPKRAAQPSS</sequence>
<evidence type="ECO:0000313" key="1">
    <source>
        <dbReference type="EMBL" id="SET42424.1"/>
    </source>
</evidence>
<dbReference type="EMBL" id="FOHK01000007">
    <property type="protein sequence ID" value="SET42424.1"/>
    <property type="molecule type" value="Genomic_DNA"/>
</dbReference>
<proteinExistence type="predicted"/>
<evidence type="ECO:0000313" key="2">
    <source>
        <dbReference type="Proteomes" id="UP000199308"/>
    </source>
</evidence>
<dbReference type="Proteomes" id="UP000199308">
    <property type="component" value="Unassembled WGS sequence"/>
</dbReference>
<name>A0A1I0EB77_THASX</name>
<dbReference type="InterPro" id="IPR010696">
    <property type="entry name" value="DUF1272"/>
</dbReference>
<gene>
    <name evidence="1" type="ORF">SAMN05660429_01803</name>
</gene>
<dbReference type="RefSeq" id="WP_093329410.1">
    <property type="nucleotide sequence ID" value="NZ_FOHK01000007.1"/>
</dbReference>
<dbReference type="AlphaFoldDB" id="A0A1I0EB77"/>
<dbReference type="STRING" id="349064.SAMN05660429_01803"/>
<accession>A0A1I0EB77</accession>